<gene>
    <name evidence="4" type="ORF">DL762_009251</name>
</gene>
<keyword evidence="3" id="KW-0560">Oxidoreductase</keyword>
<dbReference type="CDD" id="cd05233">
    <property type="entry name" value="SDR_c"/>
    <property type="match status" value="1"/>
</dbReference>
<comment type="caution">
    <text evidence="4">The sequence shown here is derived from an EMBL/GenBank/DDBJ whole genome shotgun (WGS) entry which is preliminary data.</text>
</comment>
<dbReference type="EMBL" id="QJNS01000460">
    <property type="protein sequence ID" value="RYO77456.1"/>
    <property type="molecule type" value="Genomic_DNA"/>
</dbReference>
<comment type="similarity">
    <text evidence="1">Belongs to the short-chain dehydrogenases/reductases (SDR) family.</text>
</comment>
<sequence length="275" mass="29205">MMARALAGAGAKKVYILGRRQSALETAAAAHPNITPLQCDVSSKESLQSSVDVVSKETGFINLLIANPGIYGPPNSFGANDGIQDLHKKLFEEVSMEIFTDTFHVNVTGAYFTLLAFLGLLDAGHKKALECGYGAPASPESKVPTSQSQVIIISGASGFSRGKNSCPAYAASKAVITHLFKHASTNLAVHGIRVNALAPGNRYIQPPVERLLANDIYLVFPSEIADTLINSRDVENEPPSYPSFIPARRFSREEEAAGTILCLASIAALTATDSS</sequence>
<evidence type="ECO:0000313" key="4">
    <source>
        <dbReference type="EMBL" id="RYO77456.1"/>
    </source>
</evidence>
<dbReference type="PANTHER" id="PTHR43618">
    <property type="entry name" value="7-ALPHA-HYDROXYSTEROID DEHYDROGENASE"/>
    <property type="match status" value="1"/>
</dbReference>
<protein>
    <recommendedName>
        <fullName evidence="6">NAD(P)-binding protein</fullName>
    </recommendedName>
</protein>
<name>A0ABY0GUC5_9PEZI</name>
<accession>A0ABY0GUC5</accession>
<dbReference type="InterPro" id="IPR036291">
    <property type="entry name" value="NAD(P)-bd_dom_sf"/>
</dbReference>
<organism evidence="4 5">
    <name type="scientific">Monosporascus cannonballus</name>
    <dbReference type="NCBI Taxonomy" id="155416"/>
    <lineage>
        <taxon>Eukaryota</taxon>
        <taxon>Fungi</taxon>
        <taxon>Dikarya</taxon>
        <taxon>Ascomycota</taxon>
        <taxon>Pezizomycotina</taxon>
        <taxon>Sordariomycetes</taxon>
        <taxon>Xylariomycetidae</taxon>
        <taxon>Xylariales</taxon>
        <taxon>Xylariales incertae sedis</taxon>
        <taxon>Monosporascus</taxon>
    </lineage>
</organism>
<evidence type="ECO:0008006" key="6">
    <source>
        <dbReference type="Google" id="ProtNLM"/>
    </source>
</evidence>
<keyword evidence="5" id="KW-1185">Reference proteome</keyword>
<dbReference type="Proteomes" id="UP000294003">
    <property type="component" value="Unassembled WGS sequence"/>
</dbReference>
<proteinExistence type="inferred from homology"/>
<dbReference type="PRINTS" id="PR00081">
    <property type="entry name" value="GDHRDH"/>
</dbReference>
<dbReference type="InterPro" id="IPR052178">
    <property type="entry name" value="Sec_Metab_Biosynth_SDR"/>
</dbReference>
<dbReference type="InterPro" id="IPR002347">
    <property type="entry name" value="SDR_fam"/>
</dbReference>
<dbReference type="Pfam" id="PF00106">
    <property type="entry name" value="adh_short"/>
    <property type="match status" value="2"/>
</dbReference>
<dbReference type="PANTHER" id="PTHR43618:SF18">
    <property type="entry name" value="SHORT CHAIN DEHYDROGENASE_REDUCTASE FAMILY (AFU_ORTHOLOGUE AFUA_5G12480)"/>
    <property type="match status" value="1"/>
</dbReference>
<evidence type="ECO:0000313" key="5">
    <source>
        <dbReference type="Proteomes" id="UP000294003"/>
    </source>
</evidence>
<dbReference type="Gene3D" id="3.40.50.720">
    <property type="entry name" value="NAD(P)-binding Rossmann-like Domain"/>
    <property type="match status" value="1"/>
</dbReference>
<evidence type="ECO:0000256" key="2">
    <source>
        <dbReference type="ARBA" id="ARBA00022857"/>
    </source>
</evidence>
<keyword evidence="2" id="KW-0521">NADP</keyword>
<reference evidence="4 5" key="1">
    <citation type="submission" date="2018-06" db="EMBL/GenBank/DDBJ databases">
        <title>Complete Genomes of Monosporascus.</title>
        <authorList>
            <person name="Robinson A.J."/>
            <person name="Natvig D.O."/>
        </authorList>
    </citation>
    <scope>NUCLEOTIDE SEQUENCE [LARGE SCALE GENOMIC DNA]</scope>
    <source>
        <strain evidence="4 5">CBS 609.92</strain>
    </source>
</reference>
<dbReference type="SUPFAM" id="SSF51735">
    <property type="entry name" value="NAD(P)-binding Rossmann-fold domains"/>
    <property type="match status" value="1"/>
</dbReference>
<evidence type="ECO:0000256" key="3">
    <source>
        <dbReference type="ARBA" id="ARBA00023002"/>
    </source>
</evidence>
<evidence type="ECO:0000256" key="1">
    <source>
        <dbReference type="ARBA" id="ARBA00006484"/>
    </source>
</evidence>